<reference evidence="3" key="1">
    <citation type="journal article" date="2019" name="Int. J. Syst. Evol. Microbiol.">
        <title>The Global Catalogue of Microorganisms (GCM) 10K type strain sequencing project: providing services to taxonomists for standard genome sequencing and annotation.</title>
        <authorList>
            <consortium name="The Broad Institute Genomics Platform"/>
            <consortium name="The Broad Institute Genome Sequencing Center for Infectious Disease"/>
            <person name="Wu L."/>
            <person name="Ma J."/>
        </authorList>
    </citation>
    <scope>NUCLEOTIDE SEQUENCE [LARGE SCALE GENOMIC DNA]</scope>
    <source>
        <strain evidence="3">CGMCC 1.14993</strain>
    </source>
</reference>
<keyword evidence="1" id="KW-1133">Transmembrane helix</keyword>
<feature type="transmembrane region" description="Helical" evidence="1">
    <location>
        <begin position="34"/>
        <end position="52"/>
    </location>
</feature>
<evidence type="ECO:0000256" key="1">
    <source>
        <dbReference type="SAM" id="Phobius"/>
    </source>
</evidence>
<keyword evidence="1" id="KW-0812">Transmembrane</keyword>
<sequence>MFVVGAQGIIRGIILGVIDRKFEYQFILPFIPNQYALIANIVLLLISFVIFAKTKPFENEKNN</sequence>
<dbReference type="EMBL" id="BMHB01000001">
    <property type="protein sequence ID" value="GGI11024.1"/>
    <property type="molecule type" value="Genomic_DNA"/>
</dbReference>
<evidence type="ECO:0000313" key="2">
    <source>
        <dbReference type="EMBL" id="GGI11024.1"/>
    </source>
</evidence>
<gene>
    <name evidence="2" type="ORF">GCM10007380_05750</name>
</gene>
<dbReference type="AlphaFoldDB" id="A0A8J3EWW4"/>
<dbReference type="Proteomes" id="UP000626244">
    <property type="component" value="Unassembled WGS sequence"/>
</dbReference>
<dbReference type="RefSeq" id="WP_087998844.1">
    <property type="nucleotide sequence ID" value="NZ_BMHB01000001.1"/>
</dbReference>
<comment type="caution">
    <text evidence="2">The sequence shown here is derived from an EMBL/GenBank/DDBJ whole genome shotgun (WGS) entry which is preliminary data.</text>
</comment>
<evidence type="ECO:0000313" key="3">
    <source>
        <dbReference type="Proteomes" id="UP000626244"/>
    </source>
</evidence>
<accession>A0A8J3EWW4</accession>
<organism evidence="2 3">
    <name type="scientific">Gottfriedia solisilvae</name>
    <dbReference type="NCBI Taxonomy" id="1516104"/>
    <lineage>
        <taxon>Bacteria</taxon>
        <taxon>Bacillati</taxon>
        <taxon>Bacillota</taxon>
        <taxon>Bacilli</taxon>
        <taxon>Bacillales</taxon>
        <taxon>Bacillaceae</taxon>
        <taxon>Gottfriedia</taxon>
    </lineage>
</organism>
<name>A0A8J3EWW4_9BACI</name>
<keyword evidence="1" id="KW-0472">Membrane</keyword>
<protein>
    <submittedName>
        <fullName evidence="2">Uncharacterized protein</fullName>
    </submittedName>
</protein>
<keyword evidence="3" id="KW-1185">Reference proteome</keyword>
<proteinExistence type="predicted"/>